<gene>
    <name evidence="5" type="ORF">CVU76_01085</name>
</gene>
<dbReference type="InterPro" id="IPR001310">
    <property type="entry name" value="Histidine_triad_HIT"/>
</dbReference>
<dbReference type="EMBL" id="PHAO01000001">
    <property type="protein sequence ID" value="PKN02616.1"/>
    <property type="molecule type" value="Genomic_DNA"/>
</dbReference>
<evidence type="ECO:0000256" key="2">
    <source>
        <dbReference type="PIRSR" id="PIRSR601310-3"/>
    </source>
</evidence>
<dbReference type="PRINTS" id="PR00332">
    <property type="entry name" value="HISTRIAD"/>
</dbReference>
<organism evidence="5 6">
    <name type="scientific">Candidatus Dojkabacteria bacterium HGW-Dojkabacteria-1</name>
    <dbReference type="NCBI Taxonomy" id="2013761"/>
    <lineage>
        <taxon>Bacteria</taxon>
        <taxon>Candidatus Dojkabacteria</taxon>
    </lineage>
</organism>
<dbReference type="Gene3D" id="3.30.428.10">
    <property type="entry name" value="HIT-like"/>
    <property type="match status" value="1"/>
</dbReference>
<proteinExistence type="predicted"/>
<protein>
    <submittedName>
        <fullName evidence="5">HIT family protein</fullName>
    </submittedName>
</protein>
<feature type="active site" description="Tele-AMP-histidine intermediate" evidence="1">
    <location>
        <position position="99"/>
    </location>
</feature>
<dbReference type="CDD" id="cd01277">
    <property type="entry name" value="HINT_subgroup"/>
    <property type="match status" value="1"/>
</dbReference>
<reference evidence="5 6" key="1">
    <citation type="journal article" date="2017" name="ISME J.">
        <title>Potential for microbial H2 and metal transformations associated with novel bacteria and archaea in deep terrestrial subsurface sediments.</title>
        <authorList>
            <person name="Hernsdorf A.W."/>
            <person name="Amano Y."/>
            <person name="Miyakawa K."/>
            <person name="Ise K."/>
            <person name="Suzuki Y."/>
            <person name="Anantharaman K."/>
            <person name="Probst A."/>
            <person name="Burstein D."/>
            <person name="Thomas B.C."/>
            <person name="Banfield J.F."/>
        </authorList>
    </citation>
    <scope>NUCLEOTIDE SEQUENCE [LARGE SCALE GENOMIC DNA]</scope>
    <source>
        <strain evidence="5">HGW-Dojkabacteria-1</strain>
    </source>
</reference>
<name>A0A2N2F390_9BACT</name>
<dbReference type="InterPro" id="IPR011146">
    <property type="entry name" value="HIT-like"/>
</dbReference>
<sequence>MEDCIFCKIVREEIPCYKTYEDENVIAFLDILPLSKGHTLVVPKKHFKDILEISDEELCTTMKALKKITDHIQRIYKPEGIVIRQNNGEKAGQSVFHIHFHIKPVYNGTTVVSEVNHRREYSKEEMESIVKDLNMLN</sequence>
<feature type="domain" description="HIT" evidence="4">
    <location>
        <begin position="5"/>
        <end position="112"/>
    </location>
</feature>
<dbReference type="PROSITE" id="PS51084">
    <property type="entry name" value="HIT_2"/>
    <property type="match status" value="1"/>
</dbReference>
<dbReference type="InterPro" id="IPR036265">
    <property type="entry name" value="HIT-like_sf"/>
</dbReference>
<dbReference type="AlphaFoldDB" id="A0A2N2F390"/>
<dbReference type="PANTHER" id="PTHR46648:SF1">
    <property type="entry name" value="ADENOSINE 5'-MONOPHOSPHORAMIDASE HNT1"/>
    <property type="match status" value="1"/>
</dbReference>
<accession>A0A2N2F390</accession>
<evidence type="ECO:0000259" key="4">
    <source>
        <dbReference type="PROSITE" id="PS51084"/>
    </source>
</evidence>
<dbReference type="GO" id="GO:0003824">
    <property type="term" value="F:catalytic activity"/>
    <property type="evidence" value="ECO:0007669"/>
    <property type="project" value="InterPro"/>
</dbReference>
<feature type="short sequence motif" description="Histidine triad motif" evidence="2 3">
    <location>
        <begin position="97"/>
        <end position="101"/>
    </location>
</feature>
<dbReference type="PANTHER" id="PTHR46648">
    <property type="entry name" value="HIT FAMILY PROTEIN 1"/>
    <property type="match status" value="1"/>
</dbReference>
<dbReference type="Pfam" id="PF01230">
    <property type="entry name" value="HIT"/>
    <property type="match status" value="1"/>
</dbReference>
<dbReference type="InterPro" id="IPR039384">
    <property type="entry name" value="HINT"/>
</dbReference>
<evidence type="ECO:0000256" key="1">
    <source>
        <dbReference type="PIRSR" id="PIRSR601310-1"/>
    </source>
</evidence>
<dbReference type="SUPFAM" id="SSF54197">
    <property type="entry name" value="HIT-like"/>
    <property type="match status" value="1"/>
</dbReference>
<evidence type="ECO:0000313" key="6">
    <source>
        <dbReference type="Proteomes" id="UP000233417"/>
    </source>
</evidence>
<evidence type="ECO:0000313" key="5">
    <source>
        <dbReference type="EMBL" id="PKN02616.1"/>
    </source>
</evidence>
<comment type="caution">
    <text evidence="5">The sequence shown here is derived from an EMBL/GenBank/DDBJ whole genome shotgun (WGS) entry which is preliminary data.</text>
</comment>
<evidence type="ECO:0000256" key="3">
    <source>
        <dbReference type="PROSITE-ProRule" id="PRU00464"/>
    </source>
</evidence>
<dbReference type="GO" id="GO:0009117">
    <property type="term" value="P:nucleotide metabolic process"/>
    <property type="evidence" value="ECO:0007669"/>
    <property type="project" value="TreeGrafter"/>
</dbReference>
<dbReference type="Proteomes" id="UP000233417">
    <property type="component" value="Unassembled WGS sequence"/>
</dbReference>